<dbReference type="GeneID" id="116307485"/>
<organism evidence="6 7">
    <name type="scientific">Actinia tenebrosa</name>
    <name type="common">Australian red waratah sea anemone</name>
    <dbReference type="NCBI Taxonomy" id="6105"/>
    <lineage>
        <taxon>Eukaryota</taxon>
        <taxon>Metazoa</taxon>
        <taxon>Cnidaria</taxon>
        <taxon>Anthozoa</taxon>
        <taxon>Hexacorallia</taxon>
        <taxon>Actiniaria</taxon>
        <taxon>Actiniidae</taxon>
        <taxon>Actinia</taxon>
    </lineage>
</organism>
<dbReference type="Proteomes" id="UP000515163">
    <property type="component" value="Unplaced"/>
</dbReference>
<evidence type="ECO:0000259" key="5">
    <source>
        <dbReference type="PROSITE" id="PS50865"/>
    </source>
</evidence>
<evidence type="ECO:0000313" key="6">
    <source>
        <dbReference type="Proteomes" id="UP000515163"/>
    </source>
</evidence>
<gene>
    <name evidence="7" type="primary">LOC116307485</name>
</gene>
<keyword evidence="6" id="KW-1185">Reference proteome</keyword>
<evidence type="ECO:0000256" key="2">
    <source>
        <dbReference type="ARBA" id="ARBA00022771"/>
    </source>
</evidence>
<evidence type="ECO:0000256" key="3">
    <source>
        <dbReference type="ARBA" id="ARBA00022833"/>
    </source>
</evidence>
<keyword evidence="1" id="KW-0479">Metal-binding</keyword>
<dbReference type="AlphaFoldDB" id="A0A6P8J6V5"/>
<keyword evidence="3" id="KW-0862">Zinc</keyword>
<evidence type="ECO:0000313" key="7">
    <source>
        <dbReference type="RefSeq" id="XP_031573613.1"/>
    </source>
</evidence>
<dbReference type="RefSeq" id="XP_031573613.1">
    <property type="nucleotide sequence ID" value="XM_031717753.1"/>
</dbReference>
<dbReference type="SUPFAM" id="SSF144232">
    <property type="entry name" value="HIT/MYND zinc finger-like"/>
    <property type="match status" value="1"/>
</dbReference>
<reference evidence="7" key="1">
    <citation type="submission" date="2025-08" db="UniProtKB">
        <authorList>
            <consortium name="RefSeq"/>
        </authorList>
    </citation>
    <scope>IDENTIFICATION</scope>
    <source>
        <tissue evidence="7">Tentacle</tissue>
    </source>
</reference>
<name>A0A6P8J6V5_ACTTE</name>
<accession>A0A6P8J6V5</accession>
<dbReference type="PROSITE" id="PS01360">
    <property type="entry name" value="ZF_MYND_1"/>
    <property type="match status" value="1"/>
</dbReference>
<sequence>MASPKKQQPYYMTTDEFGERLYQKYLQVIEVDHRDKLELEMINFNICIKFKENKTIKINLGHLYKKCFVDYYGKISPERIESLIDEFVKNSLTGLKGKIPLITGPDTGFSKIRNTIFPVVKAKRLVDNYNKIGCAKSAENKIAFFPFRSLPGIGVSLATMEGPLIEFVNRSMIQCWSKDPKAEMAFQAYMRREEEQLNLILDLDASNKDILQEEIALLRIAKENYTNLINKKYKKGSNMWYKFPSNAFKAEMVGEEYSNLSGSLLLLPELIIESRLNVKGDTIAVAAEESTLFIGGAQDPLALCFIGDLAVDSKDDRNSITVDPLRLVKSGNNLWKWVHYVPNIEKMEFSVPVDRDQVTIIFKAISTAPPNDLNRRYVPVFKNLLAPLTLESQKKIVENLDAQKLGKPHCVDIPMCWYCGSADKKLKQCEGCLLARYCERKCQKGHWKLHKVFCKSRTAQRSNKSGPA</sequence>
<dbReference type="PROSITE" id="PS50865">
    <property type="entry name" value="ZF_MYND_2"/>
    <property type="match status" value="1"/>
</dbReference>
<proteinExistence type="predicted"/>
<dbReference type="InParanoid" id="A0A6P8J6V5"/>
<dbReference type="Gene3D" id="6.10.140.2220">
    <property type="match status" value="1"/>
</dbReference>
<dbReference type="KEGG" id="aten:116307485"/>
<dbReference type="Pfam" id="PF01753">
    <property type="entry name" value="zf-MYND"/>
    <property type="match status" value="1"/>
</dbReference>
<dbReference type="GO" id="GO:0008270">
    <property type="term" value="F:zinc ion binding"/>
    <property type="evidence" value="ECO:0007669"/>
    <property type="project" value="UniProtKB-KW"/>
</dbReference>
<protein>
    <submittedName>
        <fullName evidence="7">Uncharacterized protein LOC116307485</fullName>
    </submittedName>
</protein>
<keyword evidence="2 4" id="KW-0863">Zinc-finger</keyword>
<dbReference type="InterPro" id="IPR002893">
    <property type="entry name" value="Znf_MYND"/>
</dbReference>
<evidence type="ECO:0000256" key="1">
    <source>
        <dbReference type="ARBA" id="ARBA00022723"/>
    </source>
</evidence>
<feature type="domain" description="MYND-type" evidence="5">
    <location>
        <begin position="416"/>
        <end position="454"/>
    </location>
</feature>
<evidence type="ECO:0000256" key="4">
    <source>
        <dbReference type="PROSITE-ProRule" id="PRU00134"/>
    </source>
</evidence>
<dbReference type="OrthoDB" id="265717at2759"/>